<dbReference type="Pfam" id="PF00651">
    <property type="entry name" value="BTB"/>
    <property type="match status" value="1"/>
</dbReference>
<dbReference type="SUPFAM" id="SSF54695">
    <property type="entry name" value="POZ domain"/>
    <property type="match status" value="1"/>
</dbReference>
<feature type="compositionally biased region" description="Polar residues" evidence="1">
    <location>
        <begin position="14"/>
        <end position="24"/>
    </location>
</feature>
<evidence type="ECO:0000313" key="4">
    <source>
        <dbReference type="Proteomes" id="UP000424527"/>
    </source>
</evidence>
<feature type="domain" description="BTB" evidence="2">
    <location>
        <begin position="41"/>
        <end position="124"/>
    </location>
</feature>
<dbReference type="InterPro" id="IPR000210">
    <property type="entry name" value="BTB/POZ_dom"/>
</dbReference>
<evidence type="ECO:0000313" key="3">
    <source>
        <dbReference type="EMBL" id="KAE8285909.1"/>
    </source>
</evidence>
<dbReference type="EMBL" id="REGW02000015">
    <property type="protein sequence ID" value="KAE8285909.1"/>
    <property type="molecule type" value="Genomic_DNA"/>
</dbReference>
<organism evidence="3 4">
    <name type="scientific">Larimichthys crocea</name>
    <name type="common">Large yellow croaker</name>
    <name type="synonym">Pseudosciaena crocea</name>
    <dbReference type="NCBI Taxonomy" id="215358"/>
    <lineage>
        <taxon>Eukaryota</taxon>
        <taxon>Metazoa</taxon>
        <taxon>Chordata</taxon>
        <taxon>Craniata</taxon>
        <taxon>Vertebrata</taxon>
        <taxon>Euteleostomi</taxon>
        <taxon>Actinopterygii</taxon>
        <taxon>Neopterygii</taxon>
        <taxon>Teleostei</taxon>
        <taxon>Neoteleostei</taxon>
        <taxon>Acanthomorphata</taxon>
        <taxon>Eupercaria</taxon>
        <taxon>Sciaenidae</taxon>
        <taxon>Larimichthys</taxon>
    </lineage>
</organism>
<name>A0A6G0I357_LARCR</name>
<keyword evidence="4" id="KW-1185">Reference proteome</keyword>
<evidence type="ECO:0000256" key="1">
    <source>
        <dbReference type="SAM" id="MobiDB-lite"/>
    </source>
</evidence>
<feature type="region of interest" description="Disordered" evidence="1">
    <location>
        <begin position="313"/>
        <end position="361"/>
    </location>
</feature>
<dbReference type="Proteomes" id="UP000424527">
    <property type="component" value="Unassembled WGS sequence"/>
</dbReference>
<sequence>MARCGATRYRGLKPSSSRSCRDSNNAGSFVTFCSRQKVCQCPVHSCILSAISPHISAAVSSTPPPPAGQSRLLDLQSLDACSLLHMVRLMYSGEMVGEREDEKQEAISAAARLGIHGLVQVTRRVCKCRPEEGEGRRAEVGVQTEPEENERGRWRREMRDGCTFLWKETLSGGGRETWTQTEEQAGSHPAASFETIDMAALQGLRQTDASLPPSQIPYVPMSLVYPQDENQAHQSSSATVDTMQESTAAVVAPPYTSLRPFSSQETPCAADPQSWCSAPQRTGGNVPAAEEWADEQFLQFQGNIPGYINYFLNPEKEESPPRGRARRRRGARVGGARRAGTGERRARRPRASRGGRGRGGLMQTVDVQEVKEGKLQKLFLHRWGMRASRMGQGGGAAGKKLYLKTRELLKPVKKRIRRGKGLDFSPGEDCAAAQ</sequence>
<evidence type="ECO:0000259" key="2">
    <source>
        <dbReference type="Pfam" id="PF00651"/>
    </source>
</evidence>
<dbReference type="AlphaFoldDB" id="A0A6G0I357"/>
<reference evidence="3 4" key="1">
    <citation type="submission" date="2019-07" db="EMBL/GenBank/DDBJ databases">
        <title>Chromosome genome assembly for large yellow croaker.</title>
        <authorList>
            <person name="Xiao S."/>
        </authorList>
    </citation>
    <scope>NUCLEOTIDE SEQUENCE [LARGE SCALE GENOMIC DNA]</scope>
    <source>
        <strain evidence="3">JMULYC20181020</strain>
        <tissue evidence="3">Muscle</tissue>
    </source>
</reference>
<gene>
    <name evidence="3" type="ORF">D5F01_LYC15578</name>
</gene>
<feature type="compositionally biased region" description="Basic residues" evidence="1">
    <location>
        <begin position="345"/>
        <end position="356"/>
    </location>
</feature>
<dbReference type="Gene3D" id="3.30.710.10">
    <property type="entry name" value="Potassium Channel Kv1.1, Chain A"/>
    <property type="match status" value="1"/>
</dbReference>
<accession>A0A6G0I357</accession>
<feature type="region of interest" description="Disordered" evidence="1">
    <location>
        <begin position="1"/>
        <end position="24"/>
    </location>
</feature>
<dbReference type="InterPro" id="IPR011333">
    <property type="entry name" value="SKP1/BTB/POZ_sf"/>
</dbReference>
<comment type="caution">
    <text evidence="3">The sequence shown here is derived from an EMBL/GenBank/DDBJ whole genome shotgun (WGS) entry which is preliminary data.</text>
</comment>
<protein>
    <recommendedName>
        <fullName evidence="2">BTB domain-containing protein</fullName>
    </recommendedName>
</protein>
<proteinExistence type="predicted"/>